<feature type="chain" id="PRO_5016262164" evidence="2">
    <location>
        <begin position="23"/>
        <end position="63"/>
    </location>
</feature>
<keyword evidence="2" id="KW-0732">Signal</keyword>
<dbReference type="EMBL" id="CP018632">
    <property type="protein sequence ID" value="ASJ73657.1"/>
    <property type="molecule type" value="Genomic_DNA"/>
</dbReference>
<evidence type="ECO:0000256" key="2">
    <source>
        <dbReference type="SAM" id="SignalP"/>
    </source>
</evidence>
<evidence type="ECO:0000313" key="3">
    <source>
        <dbReference type="EMBL" id="ASJ73657.1"/>
    </source>
</evidence>
<dbReference type="Proteomes" id="UP000250079">
    <property type="component" value="Chromosome"/>
</dbReference>
<keyword evidence="4" id="KW-1185">Reference proteome</keyword>
<name>A0A2Z2P0F1_9GAMM</name>
<keyword evidence="1" id="KW-0472">Membrane</keyword>
<proteinExistence type="predicted"/>
<evidence type="ECO:0000256" key="1">
    <source>
        <dbReference type="SAM" id="Phobius"/>
    </source>
</evidence>
<evidence type="ECO:0000313" key="4">
    <source>
        <dbReference type="Proteomes" id="UP000250079"/>
    </source>
</evidence>
<organism evidence="3 4">
    <name type="scientific">Granulosicoccus antarcticus IMCC3135</name>
    <dbReference type="NCBI Taxonomy" id="1192854"/>
    <lineage>
        <taxon>Bacteria</taxon>
        <taxon>Pseudomonadati</taxon>
        <taxon>Pseudomonadota</taxon>
        <taxon>Gammaproteobacteria</taxon>
        <taxon>Chromatiales</taxon>
        <taxon>Granulosicoccaceae</taxon>
        <taxon>Granulosicoccus</taxon>
    </lineage>
</organism>
<dbReference type="KEGG" id="gai:IMCC3135_17890"/>
<keyword evidence="1" id="KW-1133">Transmembrane helix</keyword>
<gene>
    <name evidence="3" type="ORF">IMCC3135_17890</name>
</gene>
<feature type="transmembrane region" description="Helical" evidence="1">
    <location>
        <begin position="38"/>
        <end position="61"/>
    </location>
</feature>
<protein>
    <submittedName>
        <fullName evidence="3">Uncharacterized protein</fullName>
    </submittedName>
</protein>
<sequence length="63" mass="6849">MKTVISTGVLTLLSGSSLTAMADQGAWYSSDHMWGSGGWMWGSMFMWIILVALAILGIFTFSK</sequence>
<reference evidence="3 4" key="1">
    <citation type="submission" date="2016-12" db="EMBL/GenBank/DDBJ databases">
        <authorList>
            <person name="Song W.-J."/>
            <person name="Kurnit D.M."/>
        </authorList>
    </citation>
    <scope>NUCLEOTIDE SEQUENCE [LARGE SCALE GENOMIC DNA]</scope>
    <source>
        <strain evidence="3 4">IMCC3135</strain>
    </source>
</reference>
<accession>A0A2Z2P0F1</accession>
<feature type="signal peptide" evidence="2">
    <location>
        <begin position="1"/>
        <end position="22"/>
    </location>
</feature>
<keyword evidence="1" id="KW-0812">Transmembrane</keyword>
<dbReference type="AlphaFoldDB" id="A0A2Z2P0F1"/>